<dbReference type="EMBL" id="OIVN01001644">
    <property type="protein sequence ID" value="SPC96170.1"/>
    <property type="molecule type" value="Genomic_DNA"/>
</dbReference>
<gene>
    <name evidence="2" type="ORF">FSB_LOCUS24052</name>
</gene>
<dbReference type="AlphaFoldDB" id="A0A2N9G9M0"/>
<feature type="transmembrane region" description="Helical" evidence="1">
    <location>
        <begin position="83"/>
        <end position="101"/>
    </location>
</feature>
<reference evidence="2" key="1">
    <citation type="submission" date="2018-02" db="EMBL/GenBank/DDBJ databases">
        <authorList>
            <person name="Cohen D.B."/>
            <person name="Kent A.D."/>
        </authorList>
    </citation>
    <scope>NUCLEOTIDE SEQUENCE</scope>
</reference>
<keyword evidence="1" id="KW-1133">Transmembrane helix</keyword>
<name>A0A2N9G9M0_FAGSY</name>
<keyword evidence="1" id="KW-0812">Transmembrane</keyword>
<proteinExistence type="predicted"/>
<evidence type="ECO:0000256" key="1">
    <source>
        <dbReference type="SAM" id="Phobius"/>
    </source>
</evidence>
<sequence length="143" mass="14873">MRMPKPFHIPSTLSSSTSLAPLPSTLSSSTSPFAPLPPTLSSSTSLHLLSHISCSASSHSMVLYLSTSPNGEDMSTLLLDLKLGAQILSLVILIMSLILVLRKITTNNTGTGTQTLPGGDNGVTNSSSQDNIQLMALNVNPAA</sequence>
<evidence type="ECO:0000313" key="2">
    <source>
        <dbReference type="EMBL" id="SPC96170.1"/>
    </source>
</evidence>
<protein>
    <submittedName>
        <fullName evidence="2">Uncharacterized protein</fullName>
    </submittedName>
</protein>
<organism evidence="2">
    <name type="scientific">Fagus sylvatica</name>
    <name type="common">Beechnut</name>
    <dbReference type="NCBI Taxonomy" id="28930"/>
    <lineage>
        <taxon>Eukaryota</taxon>
        <taxon>Viridiplantae</taxon>
        <taxon>Streptophyta</taxon>
        <taxon>Embryophyta</taxon>
        <taxon>Tracheophyta</taxon>
        <taxon>Spermatophyta</taxon>
        <taxon>Magnoliopsida</taxon>
        <taxon>eudicotyledons</taxon>
        <taxon>Gunneridae</taxon>
        <taxon>Pentapetalae</taxon>
        <taxon>rosids</taxon>
        <taxon>fabids</taxon>
        <taxon>Fagales</taxon>
        <taxon>Fagaceae</taxon>
        <taxon>Fagus</taxon>
    </lineage>
</organism>
<keyword evidence="1" id="KW-0472">Membrane</keyword>
<accession>A0A2N9G9M0</accession>